<proteinExistence type="predicted"/>
<organism evidence="1 2">
    <name type="scientific">Paludisphaera borealis</name>
    <dbReference type="NCBI Taxonomy" id="1387353"/>
    <lineage>
        <taxon>Bacteria</taxon>
        <taxon>Pseudomonadati</taxon>
        <taxon>Planctomycetota</taxon>
        <taxon>Planctomycetia</taxon>
        <taxon>Isosphaerales</taxon>
        <taxon>Isosphaeraceae</taxon>
        <taxon>Paludisphaera</taxon>
    </lineage>
</organism>
<dbReference type="KEGG" id="pbor:BSF38_01599"/>
<accession>A0A1U7CMG9</accession>
<dbReference type="Proteomes" id="UP000186309">
    <property type="component" value="Chromosome"/>
</dbReference>
<reference evidence="2" key="1">
    <citation type="submission" date="2016-12" db="EMBL/GenBank/DDBJ databases">
        <title>Comparative genomics of four Isosphaeraceae planctomycetes: a common pool of plasmids and glycoside hydrolase genes.</title>
        <authorList>
            <person name="Ivanova A."/>
        </authorList>
    </citation>
    <scope>NUCLEOTIDE SEQUENCE [LARGE SCALE GENOMIC DNA]</scope>
    <source>
        <strain evidence="2">PX4</strain>
    </source>
</reference>
<sequence>MIDDLRASRVSFPVWTVNAPGPSSLTDYMAQLGAEGLITDDPAGVLRSFG</sequence>
<keyword evidence="2" id="KW-1185">Reference proteome</keyword>
<dbReference type="EMBL" id="CP019082">
    <property type="protein sequence ID" value="APW60135.1"/>
    <property type="molecule type" value="Genomic_DNA"/>
</dbReference>
<evidence type="ECO:0000313" key="1">
    <source>
        <dbReference type="EMBL" id="APW60135.1"/>
    </source>
</evidence>
<gene>
    <name evidence="1" type="ORF">BSF38_01599</name>
</gene>
<dbReference type="RefSeq" id="WP_168189336.1">
    <property type="nucleotide sequence ID" value="NZ_CP019082.1"/>
</dbReference>
<protein>
    <recommendedName>
        <fullName evidence="3">GP-PDE domain-containing protein</fullName>
    </recommendedName>
</protein>
<dbReference type="AlphaFoldDB" id="A0A1U7CMG9"/>
<evidence type="ECO:0008006" key="3">
    <source>
        <dbReference type="Google" id="ProtNLM"/>
    </source>
</evidence>
<evidence type="ECO:0000313" key="2">
    <source>
        <dbReference type="Proteomes" id="UP000186309"/>
    </source>
</evidence>
<name>A0A1U7CMG9_9BACT</name>